<evidence type="ECO:0000313" key="1">
    <source>
        <dbReference type="EMBL" id="MBA6154835.1"/>
    </source>
</evidence>
<dbReference type="AlphaFoldDB" id="A0A7W2M8U0"/>
<gene>
    <name evidence="1" type="ORF">H3Z82_19120</name>
</gene>
<evidence type="ECO:0000313" key="2">
    <source>
        <dbReference type="Proteomes" id="UP000541857"/>
    </source>
</evidence>
<accession>A0A7W2M8U0</accession>
<organism evidence="1 2">
    <name type="scientific">Gelidibacter maritimus</name>
    <dbReference type="NCBI Taxonomy" id="2761487"/>
    <lineage>
        <taxon>Bacteria</taxon>
        <taxon>Pseudomonadati</taxon>
        <taxon>Bacteroidota</taxon>
        <taxon>Flavobacteriia</taxon>
        <taxon>Flavobacteriales</taxon>
        <taxon>Flavobacteriaceae</taxon>
        <taxon>Gelidibacter</taxon>
    </lineage>
</organism>
<dbReference type="RefSeq" id="WP_182207082.1">
    <property type="nucleotide sequence ID" value="NZ_JACGLT010000032.1"/>
</dbReference>
<comment type="caution">
    <text evidence="1">The sequence shown here is derived from an EMBL/GenBank/DDBJ whole genome shotgun (WGS) entry which is preliminary data.</text>
</comment>
<dbReference type="Proteomes" id="UP000541857">
    <property type="component" value="Unassembled WGS sequence"/>
</dbReference>
<protein>
    <submittedName>
        <fullName evidence="1">Uncharacterized protein</fullName>
    </submittedName>
</protein>
<dbReference type="EMBL" id="JACGLT010000032">
    <property type="protein sequence ID" value="MBA6154835.1"/>
    <property type="molecule type" value="Genomic_DNA"/>
</dbReference>
<reference evidence="1 2" key="1">
    <citation type="submission" date="2020-07" db="EMBL/GenBank/DDBJ databases">
        <title>Bacterium isolated from marine sediment.</title>
        <authorList>
            <person name="Shang D."/>
        </authorList>
    </citation>
    <scope>NUCLEOTIDE SEQUENCE [LARGE SCALE GENOMIC DNA]</scope>
    <source>
        <strain evidence="1 2">F6074</strain>
    </source>
</reference>
<name>A0A7W2M8U0_9FLAO</name>
<proteinExistence type="predicted"/>
<sequence length="225" mass="25976">MKKIVFILIFASSFVNGQDFKELYTDKLKSSWEVYESESFTKSIDKKTDSLYRAINGKGYKEILIENQKKSVAERAKKLNEIIELFNIKLTESDSLAIIEQKSINNSLPSDFTKKGAILTNDSIYGFTYNPDIENGKIKISDYFRDSENPTMNQAKQIIGNLILQGKTNYLDTIAKVESEMFVGPLKELRPEIEIEIILYNKSAEEKLRLIYLHETFVQIMNQKE</sequence>
<keyword evidence="2" id="KW-1185">Reference proteome</keyword>